<keyword evidence="7 12" id="KW-0812">Transmembrane</keyword>
<evidence type="ECO:0000259" key="14">
    <source>
        <dbReference type="PROSITE" id="PS51098"/>
    </source>
</evidence>
<feature type="transmembrane region" description="Helical" evidence="12">
    <location>
        <begin position="247"/>
        <end position="271"/>
    </location>
</feature>
<proteinExistence type="predicted"/>
<accession>A0AAW7I7B2</accession>
<evidence type="ECO:0000256" key="7">
    <source>
        <dbReference type="ARBA" id="ARBA00022692"/>
    </source>
</evidence>
<dbReference type="InterPro" id="IPR001996">
    <property type="entry name" value="PTS_IIB_1"/>
</dbReference>
<evidence type="ECO:0000259" key="13">
    <source>
        <dbReference type="PROSITE" id="PS51093"/>
    </source>
</evidence>
<evidence type="ECO:0000256" key="3">
    <source>
        <dbReference type="ARBA" id="ARBA00022475"/>
    </source>
</evidence>
<keyword evidence="2" id="KW-0813">Transport</keyword>
<feature type="domain" description="PTS EIIC type-1" evidence="15">
    <location>
        <begin position="105"/>
        <end position="463"/>
    </location>
</feature>
<evidence type="ECO:0000256" key="1">
    <source>
        <dbReference type="ARBA" id="ARBA00004651"/>
    </source>
</evidence>
<dbReference type="Proteomes" id="UP001234602">
    <property type="component" value="Unassembled WGS sequence"/>
</dbReference>
<dbReference type="RefSeq" id="WP_289319170.1">
    <property type="nucleotide sequence ID" value="NZ_JAUCEY010000007.1"/>
</dbReference>
<dbReference type="Pfam" id="PF00358">
    <property type="entry name" value="PTS_EIIA_1"/>
    <property type="match status" value="1"/>
</dbReference>
<feature type="transmembrane region" description="Helical" evidence="12">
    <location>
        <begin position="426"/>
        <end position="449"/>
    </location>
</feature>
<dbReference type="InterPro" id="IPR001127">
    <property type="entry name" value="PTS_EIIA_1_perm"/>
</dbReference>
<dbReference type="InterPro" id="IPR011055">
    <property type="entry name" value="Dup_hybrid_motif"/>
</dbReference>
<dbReference type="GO" id="GO:0005886">
    <property type="term" value="C:plasma membrane"/>
    <property type="evidence" value="ECO:0007669"/>
    <property type="project" value="UniProtKB-SubCell"/>
</dbReference>
<dbReference type="PROSITE" id="PS51093">
    <property type="entry name" value="PTS_EIIA_TYPE_1"/>
    <property type="match status" value="1"/>
</dbReference>
<dbReference type="PROSITE" id="PS00371">
    <property type="entry name" value="PTS_EIIA_TYPE_1_HIS"/>
    <property type="match status" value="1"/>
</dbReference>
<dbReference type="PROSITE" id="PS51098">
    <property type="entry name" value="PTS_EIIB_TYPE_1"/>
    <property type="match status" value="1"/>
</dbReference>
<dbReference type="FunFam" id="2.70.70.10:FF:000001">
    <property type="entry name" value="PTS system glucose-specific IIA component"/>
    <property type="match status" value="1"/>
</dbReference>
<reference evidence="16" key="1">
    <citation type="submission" date="2023-06" db="EMBL/GenBank/DDBJ databases">
        <title>Comparative genomics of Bacillaceae isolates and their secondary metabolite potential.</title>
        <authorList>
            <person name="Song L."/>
            <person name="Nielsen L.J."/>
            <person name="Mohite O."/>
            <person name="Xu X."/>
            <person name="Weber T."/>
            <person name="Kovacs A.T."/>
        </authorList>
    </citation>
    <scope>NUCLEOTIDE SEQUENCE</scope>
    <source>
        <strain evidence="16">D8_B_37</strain>
    </source>
</reference>
<feature type="domain" description="PTS EIIB type-1" evidence="14">
    <location>
        <begin position="4"/>
        <end position="86"/>
    </location>
</feature>
<dbReference type="Pfam" id="PF02378">
    <property type="entry name" value="PTS_EIIC"/>
    <property type="match status" value="1"/>
</dbReference>
<dbReference type="InterPro" id="IPR013013">
    <property type="entry name" value="PTS_EIIC_1"/>
</dbReference>
<feature type="domain" description="PTS EIIA type-1" evidence="13">
    <location>
        <begin position="493"/>
        <end position="597"/>
    </location>
</feature>
<evidence type="ECO:0000256" key="12">
    <source>
        <dbReference type="SAM" id="Phobius"/>
    </source>
</evidence>
<dbReference type="InterPro" id="IPR011297">
    <property type="entry name" value="PTS_IIABC_b_glu"/>
</dbReference>
<dbReference type="EC" id="2.7.1.-" evidence="16"/>
<dbReference type="PROSITE" id="PS01035">
    <property type="entry name" value="PTS_EIIB_TYPE_1_CYS"/>
    <property type="match status" value="1"/>
</dbReference>
<feature type="transmembrane region" description="Helical" evidence="12">
    <location>
        <begin position="327"/>
        <end position="350"/>
    </location>
</feature>
<dbReference type="PANTHER" id="PTHR30175:SF1">
    <property type="entry name" value="PTS SYSTEM ARBUTIN-, CELLOBIOSE-, AND SALICIN-SPECIFIC EIIBC COMPONENT-RELATED"/>
    <property type="match status" value="1"/>
</dbReference>
<dbReference type="PANTHER" id="PTHR30175">
    <property type="entry name" value="PHOSPHOTRANSFERASE SYSTEM TRANSPORT PROTEIN"/>
    <property type="match status" value="1"/>
</dbReference>
<evidence type="ECO:0000313" key="17">
    <source>
        <dbReference type="Proteomes" id="UP001234602"/>
    </source>
</evidence>
<dbReference type="PROSITE" id="PS51103">
    <property type="entry name" value="PTS_EIIC_TYPE_1"/>
    <property type="match status" value="1"/>
</dbReference>
<keyword evidence="5 16" id="KW-0808">Transferase</keyword>
<evidence type="ECO:0000259" key="15">
    <source>
        <dbReference type="PROSITE" id="PS51103"/>
    </source>
</evidence>
<keyword evidence="9 12" id="KW-1133">Transmembrane helix</keyword>
<keyword evidence="10 12" id="KW-0472">Membrane</keyword>
<evidence type="ECO:0000256" key="6">
    <source>
        <dbReference type="ARBA" id="ARBA00022683"/>
    </source>
</evidence>
<feature type="transmembrane region" description="Helical" evidence="12">
    <location>
        <begin position="387"/>
        <end position="406"/>
    </location>
</feature>
<dbReference type="EMBL" id="JAUCEY010000007">
    <property type="protein sequence ID" value="MDM5450991.1"/>
    <property type="molecule type" value="Genomic_DNA"/>
</dbReference>
<dbReference type="GO" id="GO:0016301">
    <property type="term" value="F:kinase activity"/>
    <property type="evidence" value="ECO:0007669"/>
    <property type="project" value="UniProtKB-KW"/>
</dbReference>
<organism evidence="16 17">
    <name type="scientific">Peribacillus simplex</name>
    <dbReference type="NCBI Taxonomy" id="1478"/>
    <lineage>
        <taxon>Bacteria</taxon>
        <taxon>Bacillati</taxon>
        <taxon>Bacillota</taxon>
        <taxon>Bacilli</taxon>
        <taxon>Bacillales</taxon>
        <taxon>Bacillaceae</taxon>
        <taxon>Peribacillus</taxon>
    </lineage>
</organism>
<feature type="active site" description="Phosphocysteine intermediate; for EIIB activity" evidence="11">
    <location>
        <position position="26"/>
    </location>
</feature>
<name>A0AAW7I7B2_9BACI</name>
<dbReference type="InterPro" id="IPR050558">
    <property type="entry name" value="PTS_Sugar-Specific_Components"/>
</dbReference>
<feature type="transmembrane region" description="Helical" evidence="12">
    <location>
        <begin position="216"/>
        <end position="235"/>
    </location>
</feature>
<feature type="transmembrane region" description="Helical" evidence="12">
    <location>
        <begin position="362"/>
        <end position="380"/>
    </location>
</feature>
<sequence>MNNQELAQQILKYVGGDKNISHLTHCATRIRLNLKDNSKGNLSALSDLDGVLKAQNQSGQTQVIIGAKVKSVFEEMEKMVSIQPSDESEDSEEKNKKGKISVVIETIAGIFSPVIPILIACGLIKALSAMIVNFELVNPESSFMTVLSMFGDLVFYFLPFFLAVSAARKFKTSEYVALALAAAYMYPTIIDGARAAAETGVNTINLFGLPILLVDYKSTVIPIILSVWVMSYVYKKVDKVIPDFLKIILTAMIVIGIMVPSQLIILGPIGSYAGGWLAEFIRWFYTTGGVFSAFLLGGTRSLLTMLGMHYALAPIQIQEIAEKGSSYILVSALTANMAQAGAALGVFLAVKNKAMKTLAASSSFSAFLGITEPAMFGVNLKYKRPFFIALVSSGVAAVFLSLFDTSATAYVPPSLFTLPVFQANSFVYVVFGALISAGLACVLTFLFGVPKAERVKEKTEEKSVTANTDVDTAVEAILSPLEGEVLELTDVSDQVFSQGLVGPGAAIRPVKGRVVAPFNGHVEVMYDTKHAIGLKSTSGIEVLIHVGLDTVNLAGKHYSSKVEQGQEIKAGDVLLEFDVEAIKAEGFDTITPVIITNSQYYEKVETEAAVDVTNESVLIAITKRKSELNNETVSAV</sequence>
<gene>
    <name evidence="16" type="ORF">QUF89_01820</name>
</gene>
<keyword evidence="6" id="KW-0598">Phosphotransferase system</keyword>
<keyword evidence="4" id="KW-0762">Sugar transport</keyword>
<dbReference type="SUPFAM" id="SSF55604">
    <property type="entry name" value="Glucose permease domain IIB"/>
    <property type="match status" value="1"/>
</dbReference>
<evidence type="ECO:0000313" key="16">
    <source>
        <dbReference type="EMBL" id="MDM5450991.1"/>
    </source>
</evidence>
<feature type="transmembrane region" description="Helical" evidence="12">
    <location>
        <begin position="175"/>
        <end position="196"/>
    </location>
</feature>
<feature type="transmembrane region" description="Helical" evidence="12">
    <location>
        <begin position="143"/>
        <end position="163"/>
    </location>
</feature>
<protein>
    <submittedName>
        <fullName evidence="16">Beta-glucoside-specific PTS transporter subunit IIABC</fullName>
        <ecNumber evidence="16">2.7.1.-</ecNumber>
    </submittedName>
</protein>
<dbReference type="Gene3D" id="2.70.70.10">
    <property type="entry name" value="Glucose Permease (Domain IIA)"/>
    <property type="match status" value="1"/>
</dbReference>
<dbReference type="GO" id="GO:0090589">
    <property type="term" value="F:protein-phosphocysteine-trehalose phosphotransferase system transporter activity"/>
    <property type="evidence" value="ECO:0007669"/>
    <property type="project" value="TreeGrafter"/>
</dbReference>
<dbReference type="GO" id="GO:0008982">
    <property type="term" value="F:protein-N(PI)-phosphohistidine-sugar phosphotransferase activity"/>
    <property type="evidence" value="ECO:0007669"/>
    <property type="project" value="InterPro"/>
</dbReference>
<dbReference type="InterPro" id="IPR018113">
    <property type="entry name" value="PTrfase_EIIB_Cys"/>
</dbReference>
<dbReference type="Gene3D" id="3.30.1360.60">
    <property type="entry name" value="Glucose permease domain IIB"/>
    <property type="match status" value="1"/>
</dbReference>
<evidence type="ECO:0000256" key="2">
    <source>
        <dbReference type="ARBA" id="ARBA00022448"/>
    </source>
</evidence>
<evidence type="ECO:0000256" key="9">
    <source>
        <dbReference type="ARBA" id="ARBA00022989"/>
    </source>
</evidence>
<dbReference type="NCBIfam" id="TIGR00830">
    <property type="entry name" value="PTBA"/>
    <property type="match status" value="1"/>
</dbReference>
<dbReference type="AlphaFoldDB" id="A0AAW7I7B2"/>
<feature type="transmembrane region" description="Helical" evidence="12">
    <location>
        <begin position="283"/>
        <end position="306"/>
    </location>
</feature>
<evidence type="ECO:0000256" key="10">
    <source>
        <dbReference type="ARBA" id="ARBA00023136"/>
    </source>
</evidence>
<evidence type="ECO:0000256" key="8">
    <source>
        <dbReference type="ARBA" id="ARBA00022777"/>
    </source>
</evidence>
<keyword evidence="3" id="KW-1003">Cell membrane</keyword>
<dbReference type="NCBIfam" id="TIGR01995">
    <property type="entry name" value="PTS-II-ABC-beta"/>
    <property type="match status" value="1"/>
</dbReference>
<dbReference type="GO" id="GO:0015771">
    <property type="term" value="P:trehalose transport"/>
    <property type="evidence" value="ECO:0007669"/>
    <property type="project" value="TreeGrafter"/>
</dbReference>
<evidence type="ECO:0000256" key="5">
    <source>
        <dbReference type="ARBA" id="ARBA00022679"/>
    </source>
</evidence>
<comment type="caution">
    <text evidence="16">The sequence shown here is derived from an EMBL/GenBank/DDBJ whole genome shotgun (WGS) entry which is preliminary data.</text>
</comment>
<dbReference type="InterPro" id="IPR036878">
    <property type="entry name" value="Glu_permease_IIB"/>
</dbReference>
<evidence type="ECO:0000256" key="4">
    <source>
        <dbReference type="ARBA" id="ARBA00022597"/>
    </source>
</evidence>
<dbReference type="FunFam" id="3.30.1360.60:FF:000001">
    <property type="entry name" value="PTS system glucose-specific IIBC component PtsG"/>
    <property type="match status" value="1"/>
</dbReference>
<dbReference type="SUPFAM" id="SSF51261">
    <property type="entry name" value="Duplicated hybrid motif"/>
    <property type="match status" value="1"/>
</dbReference>
<keyword evidence="8" id="KW-0418">Kinase</keyword>
<dbReference type="Pfam" id="PF00367">
    <property type="entry name" value="PTS_EIIB"/>
    <property type="match status" value="1"/>
</dbReference>
<comment type="subcellular location">
    <subcellularLocation>
        <location evidence="1">Cell membrane</location>
        <topology evidence="1">Multi-pass membrane protein</topology>
    </subcellularLocation>
</comment>
<feature type="transmembrane region" description="Helical" evidence="12">
    <location>
        <begin position="102"/>
        <end position="131"/>
    </location>
</feature>
<dbReference type="GO" id="GO:0009401">
    <property type="term" value="P:phosphoenolpyruvate-dependent sugar phosphotransferase system"/>
    <property type="evidence" value="ECO:0007669"/>
    <property type="project" value="UniProtKB-KW"/>
</dbReference>
<dbReference type="CDD" id="cd00212">
    <property type="entry name" value="PTS_IIB_glc"/>
    <property type="match status" value="1"/>
</dbReference>
<dbReference type="InterPro" id="IPR003352">
    <property type="entry name" value="PTS_EIIC"/>
</dbReference>
<evidence type="ECO:0000256" key="11">
    <source>
        <dbReference type="PROSITE-ProRule" id="PRU00421"/>
    </source>
</evidence>